<feature type="domain" description="PDZ" evidence="8">
    <location>
        <begin position="239"/>
        <end position="310"/>
    </location>
</feature>
<dbReference type="InterPro" id="IPR004447">
    <property type="entry name" value="Peptidase_S41A"/>
</dbReference>
<dbReference type="PANTHER" id="PTHR32060">
    <property type="entry name" value="TAIL-SPECIFIC PROTEASE"/>
    <property type="match status" value="1"/>
</dbReference>
<dbReference type="SUPFAM" id="SSF52096">
    <property type="entry name" value="ClpP/crotonase"/>
    <property type="match status" value="1"/>
</dbReference>
<dbReference type="EC" id="3.4.21.102" evidence="9"/>
<dbReference type="PANTHER" id="PTHR32060:SF22">
    <property type="entry name" value="CARBOXYL-TERMINAL-PROCESSING PEPTIDASE 3, CHLOROPLASTIC"/>
    <property type="match status" value="1"/>
</dbReference>
<feature type="compositionally biased region" description="Basic and acidic residues" evidence="6">
    <location>
        <begin position="649"/>
        <end position="669"/>
    </location>
</feature>
<evidence type="ECO:0000256" key="3">
    <source>
        <dbReference type="ARBA" id="ARBA00022801"/>
    </source>
</evidence>
<dbReference type="CDD" id="cd07560">
    <property type="entry name" value="Peptidase_S41_CPP"/>
    <property type="match status" value="1"/>
</dbReference>
<dbReference type="Pfam" id="PF00595">
    <property type="entry name" value="PDZ"/>
    <property type="match status" value="1"/>
</dbReference>
<evidence type="ECO:0000256" key="5">
    <source>
        <dbReference type="RuleBase" id="RU004404"/>
    </source>
</evidence>
<dbReference type="SMART" id="SM00245">
    <property type="entry name" value="TSPc"/>
    <property type="match status" value="1"/>
</dbReference>
<reference evidence="9" key="1">
    <citation type="submission" date="2021-12" db="EMBL/GenBank/DDBJ databases">
        <authorList>
            <person name="Rodrigo-Torres L."/>
            <person name="Arahal R. D."/>
            <person name="Lucena T."/>
        </authorList>
    </citation>
    <scope>NUCLEOTIDE SEQUENCE</scope>
    <source>
        <strain evidence="9">CECT 8267</strain>
    </source>
</reference>
<sequence>MKLLKTTLATALFSTLLTIAPLSHSQTDKTNTLTPLPVHEQVTSEILTTLNQRHYEKLTIDNGLSEHLFDNYLKALDPAKSYFLQADIDNVSQYRDDLDNQLRAAKLDAGYEIFRLYKMRVEARLNSVIDNLPETINSFDFTIDESINIDDENLQWPKDAAAADELWRKRIKASVLNLRLDGKDSEGIEKLLLKRYQNQLKRISQLETEDVFQLFINSYTQLYDPHTNYLSPRTSENFKINMSLSLEGIGAVLSKEDEYVKIVRLIHSGPAEKTGKLQPSDRIVGVGQGNNGNIEDVIGLRLDEVVDQIRGKKGSTVRLEVIPVDAESDDKTKTIKIVRDKVKLEDQSAQKQMLELYDDGKIRKVGVISVPTFYIDFAELRKGNPNYKSTTRDVSKLLKELTDDGAEGIIIDLRENGGGSLQEANELTGLFISSGPTVQIKNGDGRMGRQGKMPGKPYYDGPLVVMINRMSASASEIFAGAIQDYRRAVIVGSQSFGKGTVQSLMPLQHGELKITESKFYRISGDSTQHRGVIPDLKFPAIYDVERVGESTLEDALAWDAISPANHDFYFEITSMLPELSKNHHKRMADDPDFTYLNDQLALRDLINSRTSISLNEAIREKQKIDHKEQQLSIENKRRKAKGLELLTSIDDKEKSDNDTDHKSGDKGADDSTNDDDDIYLTESGYILIDSINIQQRQL</sequence>
<keyword evidence="2 5" id="KW-0645">Protease</keyword>
<evidence type="ECO:0000313" key="9">
    <source>
        <dbReference type="EMBL" id="CAH0990311.1"/>
    </source>
</evidence>
<dbReference type="GO" id="GO:0006508">
    <property type="term" value="P:proteolysis"/>
    <property type="evidence" value="ECO:0007669"/>
    <property type="project" value="UniProtKB-KW"/>
</dbReference>
<dbReference type="InterPro" id="IPR036034">
    <property type="entry name" value="PDZ_sf"/>
</dbReference>
<accession>A0ABN8EJR9</accession>
<dbReference type="EMBL" id="CAKLPX010000001">
    <property type="protein sequence ID" value="CAH0990311.1"/>
    <property type="molecule type" value="Genomic_DNA"/>
</dbReference>
<dbReference type="Pfam" id="PF17804">
    <property type="entry name" value="TSP_NTD"/>
    <property type="match status" value="1"/>
</dbReference>
<dbReference type="InterPro" id="IPR005151">
    <property type="entry name" value="Tail-specific_protease"/>
</dbReference>
<feature type="signal peptide" evidence="7">
    <location>
        <begin position="1"/>
        <end position="25"/>
    </location>
</feature>
<dbReference type="SUPFAM" id="SSF50156">
    <property type="entry name" value="PDZ domain-like"/>
    <property type="match status" value="1"/>
</dbReference>
<dbReference type="Proteomes" id="UP000838100">
    <property type="component" value="Unassembled WGS sequence"/>
</dbReference>
<dbReference type="CDD" id="cd06782">
    <property type="entry name" value="cpPDZ_CPP-like"/>
    <property type="match status" value="1"/>
</dbReference>
<feature type="chain" id="PRO_5046691144" evidence="7">
    <location>
        <begin position="26"/>
        <end position="698"/>
    </location>
</feature>
<proteinExistence type="inferred from homology"/>
<dbReference type="NCBIfam" id="TIGR00225">
    <property type="entry name" value="prc"/>
    <property type="match status" value="1"/>
</dbReference>
<dbReference type="Gene3D" id="3.90.226.10">
    <property type="entry name" value="2-enoyl-CoA Hydratase, Chain A, domain 1"/>
    <property type="match status" value="1"/>
</dbReference>
<dbReference type="InterPro" id="IPR001478">
    <property type="entry name" value="PDZ"/>
</dbReference>
<organism evidence="9 10">
    <name type="scientific">Sinobacterium norvegicum</name>
    <dbReference type="NCBI Taxonomy" id="1641715"/>
    <lineage>
        <taxon>Bacteria</taxon>
        <taxon>Pseudomonadati</taxon>
        <taxon>Pseudomonadota</taxon>
        <taxon>Gammaproteobacteria</taxon>
        <taxon>Cellvibrionales</taxon>
        <taxon>Spongiibacteraceae</taxon>
        <taxon>Sinobacterium</taxon>
    </lineage>
</organism>
<dbReference type="Gene3D" id="3.30.750.44">
    <property type="match status" value="1"/>
</dbReference>
<comment type="caution">
    <text evidence="9">The sequence shown here is derived from an EMBL/GenBank/DDBJ whole genome shotgun (WGS) entry which is preliminary data.</text>
</comment>
<gene>
    <name evidence="9" type="primary">prc</name>
    <name evidence="9" type="ORF">SIN8267_00403</name>
</gene>
<dbReference type="PROSITE" id="PS50106">
    <property type="entry name" value="PDZ"/>
    <property type="match status" value="1"/>
</dbReference>
<dbReference type="RefSeq" id="WP_237442994.1">
    <property type="nucleotide sequence ID" value="NZ_CAKLPX010000001.1"/>
</dbReference>
<dbReference type="InterPro" id="IPR029045">
    <property type="entry name" value="ClpP/crotonase-like_dom_sf"/>
</dbReference>
<keyword evidence="7" id="KW-0732">Signal</keyword>
<feature type="region of interest" description="Disordered" evidence="6">
    <location>
        <begin position="648"/>
        <end position="676"/>
    </location>
</feature>
<evidence type="ECO:0000256" key="2">
    <source>
        <dbReference type="ARBA" id="ARBA00022670"/>
    </source>
</evidence>
<dbReference type="Pfam" id="PF03572">
    <property type="entry name" value="Peptidase_S41"/>
    <property type="match status" value="1"/>
</dbReference>
<dbReference type="InterPro" id="IPR020992">
    <property type="entry name" value="Tail_Prtase_C"/>
</dbReference>
<evidence type="ECO:0000256" key="4">
    <source>
        <dbReference type="ARBA" id="ARBA00022825"/>
    </source>
</evidence>
<dbReference type="Pfam" id="PF11818">
    <property type="entry name" value="DUF3340"/>
    <property type="match status" value="1"/>
</dbReference>
<dbReference type="InterPro" id="IPR040573">
    <property type="entry name" value="TSP_N"/>
</dbReference>
<name>A0ABN8EJR9_9GAMM</name>
<evidence type="ECO:0000259" key="8">
    <source>
        <dbReference type="PROSITE" id="PS50106"/>
    </source>
</evidence>
<protein>
    <submittedName>
        <fullName evidence="9">Tail-specific protease</fullName>
        <ecNumber evidence="9">3.4.21.102</ecNumber>
    </submittedName>
</protein>
<evidence type="ECO:0000313" key="10">
    <source>
        <dbReference type="Proteomes" id="UP000838100"/>
    </source>
</evidence>
<evidence type="ECO:0000256" key="6">
    <source>
        <dbReference type="SAM" id="MobiDB-lite"/>
    </source>
</evidence>
<evidence type="ECO:0000256" key="1">
    <source>
        <dbReference type="ARBA" id="ARBA00009179"/>
    </source>
</evidence>
<dbReference type="GO" id="GO:0004252">
    <property type="term" value="F:serine-type endopeptidase activity"/>
    <property type="evidence" value="ECO:0007669"/>
    <property type="project" value="UniProtKB-EC"/>
</dbReference>
<keyword evidence="10" id="KW-1185">Reference proteome</keyword>
<keyword evidence="4 5" id="KW-0720">Serine protease</keyword>
<keyword evidence="3 5" id="KW-0378">Hydrolase</keyword>
<comment type="similarity">
    <text evidence="1 5">Belongs to the peptidase S41A family.</text>
</comment>
<evidence type="ECO:0000256" key="7">
    <source>
        <dbReference type="SAM" id="SignalP"/>
    </source>
</evidence>
<dbReference type="Gene3D" id="2.30.42.10">
    <property type="match status" value="1"/>
</dbReference>
<dbReference type="SMART" id="SM00228">
    <property type="entry name" value="PDZ"/>
    <property type="match status" value="1"/>
</dbReference>